<reference evidence="2" key="1">
    <citation type="journal article" date="2019" name="Int. J. Syst. Evol. Microbiol.">
        <title>The Global Catalogue of Microorganisms (GCM) 10K type strain sequencing project: providing services to taxonomists for standard genome sequencing and annotation.</title>
        <authorList>
            <consortium name="The Broad Institute Genomics Platform"/>
            <consortium name="The Broad Institute Genome Sequencing Center for Infectious Disease"/>
            <person name="Wu L."/>
            <person name="Ma J."/>
        </authorList>
    </citation>
    <scope>NUCLEOTIDE SEQUENCE [LARGE SCALE GENOMIC DNA]</scope>
    <source>
        <strain evidence="2">S1</strain>
    </source>
</reference>
<sequence length="68" mass="7554">MFGAGETVFVGGINKSKKGLTNEEDHVKLIFVAARSARPSRSEADERKRKKLLTRTTEHDKIDLVAAK</sequence>
<evidence type="ECO:0000313" key="1">
    <source>
        <dbReference type="EMBL" id="MFD1428589.1"/>
    </source>
</evidence>
<accession>A0ABW4CF55</accession>
<comment type="caution">
    <text evidence="1">The sequence shown here is derived from an EMBL/GenBank/DDBJ whole genome shotgun (WGS) entry which is preliminary data.</text>
</comment>
<proteinExistence type="predicted"/>
<dbReference type="EMBL" id="JBHTNU010000031">
    <property type="protein sequence ID" value="MFD1428589.1"/>
    <property type="molecule type" value="Genomic_DNA"/>
</dbReference>
<feature type="non-terminal residue" evidence="1">
    <location>
        <position position="68"/>
    </location>
</feature>
<keyword evidence="2" id="KW-1185">Reference proteome</keyword>
<gene>
    <name evidence="1" type="ORF">ACFQ4Y_16990</name>
</gene>
<protein>
    <submittedName>
        <fullName evidence="1">Uncharacterized protein</fullName>
    </submittedName>
</protein>
<name>A0ABW4CF55_9BACL</name>
<dbReference type="Proteomes" id="UP001597282">
    <property type="component" value="Unassembled WGS sequence"/>
</dbReference>
<evidence type="ECO:0000313" key="2">
    <source>
        <dbReference type="Proteomes" id="UP001597282"/>
    </source>
</evidence>
<organism evidence="1 2">
    <name type="scientific">Kroppenstedtia sanguinis</name>
    <dbReference type="NCBI Taxonomy" id="1380684"/>
    <lineage>
        <taxon>Bacteria</taxon>
        <taxon>Bacillati</taxon>
        <taxon>Bacillota</taxon>
        <taxon>Bacilli</taxon>
        <taxon>Bacillales</taxon>
        <taxon>Thermoactinomycetaceae</taxon>
        <taxon>Kroppenstedtia</taxon>
    </lineage>
</organism>